<dbReference type="EMBL" id="JACGCM010000601">
    <property type="protein sequence ID" value="KAF6170190.1"/>
    <property type="molecule type" value="Genomic_DNA"/>
</dbReference>
<comment type="caution">
    <text evidence="2">The sequence shown here is derived from an EMBL/GenBank/DDBJ whole genome shotgun (WGS) entry which is preliminary data.</text>
</comment>
<accession>A0A7J7NT15</accession>
<feature type="compositionally biased region" description="Polar residues" evidence="1">
    <location>
        <begin position="12"/>
        <end position="21"/>
    </location>
</feature>
<sequence length="384" mass="43340">MSRSSCRGAATITPSQEQQWSDEVRYLHSLWHNGPPNPNRPKPIQSHNPQSSNLENPKKRRKKQRKNSIKNNTPPPVLGNDERWLQVPSIPETESGWGKLSSVSNPKLITRVASAEEEAKCTALQLQQRGLSASQLFFSAKKGLPEKGSETDESSDEEEEDGIEGGEEESEEFKFFMRLFTDYDELRSYYEKNSEGGVFCCLVCIGIGNKLGKRFKDCVALVQHSTAIFKTKRKKAHRAFSQVVCRVLGWNVNRLPSIVLSLEDSLGRVLAQNDTQLISKEDDQVKDVVANETIGDGMSWKENALNDQEKALQEGIVGSRDIHYSESKEDRPKDQQEVLQEMIVESRDINDNESMHGLSEMNSEKDGTDKEQELHTVDNNNLDC</sequence>
<reference evidence="2 3" key="1">
    <citation type="journal article" date="2020" name="IScience">
        <title>Genome Sequencing of the Endangered Kingdonia uniflora (Circaeasteraceae, Ranunculales) Reveals Potential Mechanisms of Evolutionary Specialization.</title>
        <authorList>
            <person name="Sun Y."/>
            <person name="Deng T."/>
            <person name="Zhang A."/>
            <person name="Moore M.J."/>
            <person name="Landis J.B."/>
            <person name="Lin N."/>
            <person name="Zhang H."/>
            <person name="Zhang X."/>
            <person name="Huang J."/>
            <person name="Zhang X."/>
            <person name="Sun H."/>
            <person name="Wang H."/>
        </authorList>
    </citation>
    <scope>NUCLEOTIDE SEQUENCE [LARGE SCALE GENOMIC DNA]</scope>
    <source>
        <strain evidence="2">TB1705</strain>
        <tissue evidence="2">Leaf</tissue>
    </source>
</reference>
<organism evidence="2 3">
    <name type="scientific">Kingdonia uniflora</name>
    <dbReference type="NCBI Taxonomy" id="39325"/>
    <lineage>
        <taxon>Eukaryota</taxon>
        <taxon>Viridiplantae</taxon>
        <taxon>Streptophyta</taxon>
        <taxon>Embryophyta</taxon>
        <taxon>Tracheophyta</taxon>
        <taxon>Spermatophyta</taxon>
        <taxon>Magnoliopsida</taxon>
        <taxon>Ranunculales</taxon>
        <taxon>Circaeasteraceae</taxon>
        <taxon>Kingdonia</taxon>
    </lineage>
</organism>
<feature type="compositionally biased region" description="Polar residues" evidence="1">
    <location>
        <begin position="45"/>
        <end position="55"/>
    </location>
</feature>
<dbReference type="AlphaFoldDB" id="A0A7J7NT15"/>
<proteinExistence type="predicted"/>
<feature type="compositionally biased region" description="Basic and acidic residues" evidence="1">
    <location>
        <begin position="362"/>
        <end position="376"/>
    </location>
</feature>
<feature type="compositionally biased region" description="Acidic residues" evidence="1">
    <location>
        <begin position="151"/>
        <end position="169"/>
    </location>
</feature>
<evidence type="ECO:0000313" key="2">
    <source>
        <dbReference type="EMBL" id="KAF6170190.1"/>
    </source>
</evidence>
<feature type="region of interest" description="Disordered" evidence="1">
    <location>
        <begin position="143"/>
        <end position="169"/>
    </location>
</feature>
<gene>
    <name evidence="2" type="ORF">GIB67_038723</name>
</gene>
<dbReference type="PANTHER" id="PTHR34546:SF3">
    <property type="entry name" value="OS06G0153600 PROTEIN"/>
    <property type="match status" value="1"/>
</dbReference>
<dbReference type="Proteomes" id="UP000541444">
    <property type="component" value="Unassembled WGS sequence"/>
</dbReference>
<feature type="compositionally biased region" description="Basic residues" evidence="1">
    <location>
        <begin position="58"/>
        <end position="68"/>
    </location>
</feature>
<protein>
    <submittedName>
        <fullName evidence="2">Uncharacterized protein</fullName>
    </submittedName>
</protein>
<evidence type="ECO:0000313" key="3">
    <source>
        <dbReference type="Proteomes" id="UP000541444"/>
    </source>
</evidence>
<evidence type="ECO:0000256" key="1">
    <source>
        <dbReference type="SAM" id="MobiDB-lite"/>
    </source>
</evidence>
<feature type="region of interest" description="Disordered" evidence="1">
    <location>
        <begin position="1"/>
        <end position="83"/>
    </location>
</feature>
<dbReference type="OrthoDB" id="1929495at2759"/>
<keyword evidence="3" id="KW-1185">Reference proteome</keyword>
<dbReference type="PANTHER" id="PTHR34546">
    <property type="entry name" value="OS06G0153600 PROTEIN"/>
    <property type="match status" value="1"/>
</dbReference>
<name>A0A7J7NT15_9MAGN</name>
<feature type="region of interest" description="Disordered" evidence="1">
    <location>
        <begin position="346"/>
        <end position="384"/>
    </location>
</feature>